<evidence type="ECO:0000259" key="2">
    <source>
        <dbReference type="Pfam" id="PF07510"/>
    </source>
</evidence>
<dbReference type="InterPro" id="IPR004919">
    <property type="entry name" value="GmrSD_N"/>
</dbReference>
<sequence length="617" mass="71267">MATIEGKTRTVRELLKSKKYEVDYYQRGYKWQEKQMQELITDLTSQFADQYNEEDGRSAVRNYNPYFLGSIIVSDTAEGRFLVDGQQRLTSLTLLLLYLRRLQAERSDRVNVDELIYSEVYGEKSFNLNVPARQACMNALFEGETIEVTPATDESVRNLLARYENLSQLFPEELKGAALPYFIDWLLENVKLVEITTDSDENAYTIFETMNDRGLSLTPTEMLKSYLLANIPDTATRQAAETAWKDEIARLLVYGKDTQAELFKTWLRSQYADNIRERSRGAAARDFERIGTEYHRWVREKDDKLQLTPGADTARFIQRDFLFYSRWYRALLDASRSRTTGLETVFYNAQQNFTLQYLVLLATLRPTDPDDVARRKLELTARYLDVLLSWRVWCGRSIGYATMQYAMFLAAKRVRGKDEAALAIELRAMLAEIQETPATGPVPTLNQQNRKSLHRLLARLTDYLETHATDHPGRYPEYVNSTGGGSYEVEHIWANHPEDHADEFPQKEDFRQHRNRIGGLLLLPKSFNASYGDLAYSEKLPHYFGQNLLAKSLNPNCYEHHPRFTNWVQHTGLPFVAYPTTFDRAALAARGELYRQMTLHLWSPARLIPVPETAVAV</sequence>
<dbReference type="RefSeq" id="WP_196956016.1">
    <property type="nucleotide sequence ID" value="NZ_JADWYK010000010.1"/>
</dbReference>
<gene>
    <name evidence="3" type="ORF">I5L79_15680</name>
</gene>
<dbReference type="PANTHER" id="PTHR35149:SF2">
    <property type="entry name" value="DUF262 DOMAIN-CONTAINING PROTEIN"/>
    <property type="match status" value="1"/>
</dbReference>
<evidence type="ECO:0000259" key="1">
    <source>
        <dbReference type="Pfam" id="PF03235"/>
    </source>
</evidence>
<reference evidence="3 4" key="1">
    <citation type="submission" date="2020-11" db="EMBL/GenBank/DDBJ databases">
        <title>Hymenobacter sp.</title>
        <authorList>
            <person name="Kim M.K."/>
        </authorList>
    </citation>
    <scope>NUCLEOTIDE SEQUENCE [LARGE SCALE GENOMIC DNA]</scope>
    <source>
        <strain evidence="3 4">BT594</strain>
    </source>
</reference>
<comment type="caution">
    <text evidence="3">The sequence shown here is derived from an EMBL/GenBank/DDBJ whole genome shotgun (WGS) entry which is preliminary data.</text>
</comment>
<evidence type="ECO:0000313" key="4">
    <source>
        <dbReference type="Proteomes" id="UP000601099"/>
    </source>
</evidence>
<evidence type="ECO:0000313" key="3">
    <source>
        <dbReference type="EMBL" id="MBG8554994.1"/>
    </source>
</evidence>
<feature type="domain" description="GmrSD restriction endonucleases C-terminal" evidence="2">
    <location>
        <begin position="447"/>
        <end position="551"/>
    </location>
</feature>
<organism evidence="3 4">
    <name type="scientific">Hymenobacter guriensis</name>
    <dbReference type="NCBI Taxonomy" id="2793065"/>
    <lineage>
        <taxon>Bacteria</taxon>
        <taxon>Pseudomonadati</taxon>
        <taxon>Bacteroidota</taxon>
        <taxon>Cytophagia</taxon>
        <taxon>Cytophagales</taxon>
        <taxon>Hymenobacteraceae</taxon>
        <taxon>Hymenobacter</taxon>
    </lineage>
</organism>
<protein>
    <submittedName>
        <fullName evidence="3">DUF262 domain-containing protein</fullName>
    </submittedName>
</protein>
<accession>A0ABS0L4D1</accession>
<dbReference type="Pfam" id="PF03235">
    <property type="entry name" value="GmrSD_N"/>
    <property type="match status" value="1"/>
</dbReference>
<keyword evidence="4" id="KW-1185">Reference proteome</keyword>
<feature type="domain" description="GmrSD restriction endonucleases N-terminal" evidence="1">
    <location>
        <begin position="12"/>
        <end position="228"/>
    </location>
</feature>
<name>A0ABS0L4D1_9BACT</name>
<dbReference type="InterPro" id="IPR011089">
    <property type="entry name" value="GmrSD_C"/>
</dbReference>
<dbReference type="Proteomes" id="UP000601099">
    <property type="component" value="Unassembled WGS sequence"/>
</dbReference>
<dbReference type="Pfam" id="PF07510">
    <property type="entry name" value="GmrSD_C"/>
    <property type="match status" value="1"/>
</dbReference>
<dbReference type="PANTHER" id="PTHR35149">
    <property type="entry name" value="SLL5132 PROTEIN"/>
    <property type="match status" value="1"/>
</dbReference>
<proteinExistence type="predicted"/>
<dbReference type="EMBL" id="JADWYK010000010">
    <property type="protein sequence ID" value="MBG8554994.1"/>
    <property type="molecule type" value="Genomic_DNA"/>
</dbReference>